<protein>
    <recommendedName>
        <fullName evidence="9">Sulfite efflux pump SSU1</fullName>
    </recommendedName>
</protein>
<feature type="transmembrane region" description="Helical" evidence="11">
    <location>
        <begin position="225"/>
        <end position="244"/>
    </location>
</feature>
<feature type="transmembrane region" description="Helical" evidence="11">
    <location>
        <begin position="308"/>
        <end position="333"/>
    </location>
</feature>
<dbReference type="Gene3D" id="1.50.10.150">
    <property type="entry name" value="Voltage-dependent anion channel"/>
    <property type="match status" value="1"/>
</dbReference>
<keyword evidence="4" id="KW-1003">Cell membrane</keyword>
<reference evidence="12 13" key="1">
    <citation type="journal article" date="2020" name="Genome Biol. Evol.">
        <title>A new high-quality draft genome assembly of the Chinese cordyceps Ophiocordyceps sinensis.</title>
        <authorList>
            <person name="Shu R."/>
            <person name="Zhang J."/>
            <person name="Meng Q."/>
            <person name="Zhang H."/>
            <person name="Zhou G."/>
            <person name="Li M."/>
            <person name="Wu P."/>
            <person name="Zhao Y."/>
            <person name="Chen C."/>
            <person name="Qin Q."/>
        </authorList>
    </citation>
    <scope>NUCLEOTIDE SEQUENCE [LARGE SCALE GENOMIC DNA]</scope>
    <source>
        <strain evidence="12 13">IOZ07</strain>
    </source>
</reference>
<evidence type="ECO:0000256" key="3">
    <source>
        <dbReference type="ARBA" id="ARBA00022448"/>
    </source>
</evidence>
<dbReference type="OrthoDB" id="1099at2759"/>
<feature type="transmembrane region" description="Helical" evidence="11">
    <location>
        <begin position="185"/>
        <end position="205"/>
    </location>
</feature>
<comment type="caution">
    <text evidence="12">The sequence shown here is derived from an EMBL/GenBank/DDBJ whole genome shotgun (WGS) entry which is preliminary data.</text>
</comment>
<keyword evidence="6 11" id="KW-1133">Transmembrane helix</keyword>
<comment type="similarity">
    <text evidence="2">Belongs to the tellurite-resistance/dicarboxylate transporter (TDT) family.</text>
</comment>
<evidence type="ECO:0000313" key="12">
    <source>
        <dbReference type="EMBL" id="KAF4513602.1"/>
    </source>
</evidence>
<evidence type="ECO:0000256" key="11">
    <source>
        <dbReference type="SAM" id="Phobius"/>
    </source>
</evidence>
<dbReference type="PANTHER" id="PTHR31686">
    <property type="match status" value="1"/>
</dbReference>
<evidence type="ECO:0000256" key="6">
    <source>
        <dbReference type="ARBA" id="ARBA00022989"/>
    </source>
</evidence>
<dbReference type="EMBL" id="JAAVMX010000001">
    <property type="protein sequence ID" value="KAF4513602.1"/>
    <property type="molecule type" value="Genomic_DNA"/>
</dbReference>
<dbReference type="GO" id="GO:0005886">
    <property type="term" value="C:plasma membrane"/>
    <property type="evidence" value="ECO:0007669"/>
    <property type="project" value="UniProtKB-SubCell"/>
</dbReference>
<keyword evidence="5 11" id="KW-0812">Transmembrane</keyword>
<keyword evidence="7 11" id="KW-0472">Membrane</keyword>
<dbReference type="InterPro" id="IPR051629">
    <property type="entry name" value="Sulfite_efflux_TDT"/>
</dbReference>
<feature type="transmembrane region" description="Helical" evidence="11">
    <location>
        <begin position="80"/>
        <end position="102"/>
    </location>
</feature>
<evidence type="ECO:0000256" key="10">
    <source>
        <dbReference type="SAM" id="MobiDB-lite"/>
    </source>
</evidence>
<dbReference type="PANTHER" id="PTHR31686:SF1">
    <property type="entry name" value="SULFITE EFFLUX PUMP SSU1"/>
    <property type="match status" value="1"/>
</dbReference>
<dbReference type="GO" id="GO:0000319">
    <property type="term" value="F:sulfite transmembrane transporter activity"/>
    <property type="evidence" value="ECO:0007669"/>
    <property type="project" value="TreeGrafter"/>
</dbReference>
<evidence type="ECO:0000313" key="13">
    <source>
        <dbReference type="Proteomes" id="UP000557566"/>
    </source>
</evidence>
<keyword evidence="13" id="KW-1185">Reference proteome</keyword>
<feature type="transmembrane region" description="Helical" evidence="11">
    <location>
        <begin position="345"/>
        <end position="365"/>
    </location>
</feature>
<dbReference type="AlphaFoldDB" id="A0A8H4VA24"/>
<dbReference type="Proteomes" id="UP000557566">
    <property type="component" value="Unassembled WGS sequence"/>
</dbReference>
<evidence type="ECO:0000256" key="2">
    <source>
        <dbReference type="ARBA" id="ARBA00008566"/>
    </source>
</evidence>
<feature type="region of interest" description="Disordered" evidence="10">
    <location>
        <begin position="1"/>
        <end position="35"/>
    </location>
</feature>
<organism evidence="12 13">
    <name type="scientific">Ophiocordyceps sinensis</name>
    <dbReference type="NCBI Taxonomy" id="72228"/>
    <lineage>
        <taxon>Eukaryota</taxon>
        <taxon>Fungi</taxon>
        <taxon>Dikarya</taxon>
        <taxon>Ascomycota</taxon>
        <taxon>Pezizomycotina</taxon>
        <taxon>Sordariomycetes</taxon>
        <taxon>Hypocreomycetidae</taxon>
        <taxon>Hypocreales</taxon>
        <taxon>Ophiocordycipitaceae</taxon>
        <taxon>Ophiocordyceps</taxon>
    </lineage>
</organism>
<evidence type="ECO:0000256" key="9">
    <source>
        <dbReference type="ARBA" id="ARBA00072906"/>
    </source>
</evidence>
<gene>
    <name evidence="12" type="ORF">G6O67_000852</name>
</gene>
<feature type="transmembrane region" description="Helical" evidence="11">
    <location>
        <begin position="122"/>
        <end position="143"/>
    </location>
</feature>
<feature type="transmembrane region" description="Helical" evidence="11">
    <location>
        <begin position="149"/>
        <end position="173"/>
    </location>
</feature>
<dbReference type="Pfam" id="PF03595">
    <property type="entry name" value="SLAC1"/>
    <property type="match status" value="1"/>
</dbReference>
<proteinExistence type="inferred from homology"/>
<feature type="transmembrane region" description="Helical" evidence="11">
    <location>
        <begin position="46"/>
        <end position="68"/>
    </location>
</feature>
<dbReference type="FunFam" id="1.50.10.150:FF:000004">
    <property type="entry name" value="Malic acid transporter"/>
    <property type="match status" value="1"/>
</dbReference>
<comment type="function">
    <text evidence="8">Sulphite efflux pump required for the secretion of sulphite as a reducing agent. In the presence of sulphite, cystine in keratin is directly cleaved to cysteine and S-sulphocysteine, and thereby, reduced proteins become accessible to hydrolysis by a variety of secreted endo- and exoproteases. Excretion of sulphite mediated by an efflux pump also represents a detoxification pathway for dermatophytes during infection of the epidermal stratum corneum, hair and nails, which are rich in cysteine.</text>
</comment>
<dbReference type="CDD" id="cd09318">
    <property type="entry name" value="TDT_SSU1"/>
    <property type="match status" value="1"/>
</dbReference>
<name>A0A8H4VA24_9HYPO</name>
<comment type="subcellular location">
    <subcellularLocation>
        <location evidence="1">Cell membrane</location>
        <topology evidence="1">Multi-pass membrane protein</topology>
    </subcellularLocation>
</comment>
<evidence type="ECO:0000256" key="5">
    <source>
        <dbReference type="ARBA" id="ARBA00022692"/>
    </source>
</evidence>
<accession>A0A8H4VA24</accession>
<keyword evidence="3" id="KW-0813">Transport</keyword>
<evidence type="ECO:0000256" key="8">
    <source>
        <dbReference type="ARBA" id="ARBA00056100"/>
    </source>
</evidence>
<evidence type="ECO:0000256" key="1">
    <source>
        <dbReference type="ARBA" id="ARBA00004651"/>
    </source>
</evidence>
<feature type="compositionally biased region" description="Low complexity" evidence="10">
    <location>
        <begin position="17"/>
        <end position="29"/>
    </location>
</feature>
<dbReference type="InterPro" id="IPR038665">
    <property type="entry name" value="Voltage-dep_anion_channel_sf"/>
</dbReference>
<sequence>MSNTTASGDTAVLAGPAASEASASEASAAQTGERPKSKCEVGWRRIVRNFTPSWFAVNMGTGIVSVLLHNLPYTASWVRYASYAFFCANAGLFVAFAAVSALRYALYPGLWRAMVSHPAQSLFLGCVPMGFATIINMMVLAWGPRLVHVAWAFWWADALVSVTTCVGVPFVVMHRHKPGLQTTTAALLLPVVPAVVASATGGLVADALLAAGQPRRAALTLVASYVLWGLGLALSACVLALYFHRLTVHSLPPRDAIVSVFLPVGPLGQGGFAIQQLGRVALALARLPDAPLRFGPAPGVDAVRAAEVLYVLGLFLGLVMWGFALVWVCFALISLATTHRFPFNMGWWGFTFPLGVWATCTGMLAVNLDSAFFRIVTTAISLTVFLLWLMVASRTLHLALTGDIFFAPCLKDLREKEQTNGCDKEV</sequence>
<dbReference type="InterPro" id="IPR004695">
    <property type="entry name" value="SLAC1/Mae1/Ssu1/TehA"/>
</dbReference>
<feature type="transmembrane region" description="Helical" evidence="11">
    <location>
        <begin position="371"/>
        <end position="391"/>
    </location>
</feature>
<evidence type="ECO:0000256" key="7">
    <source>
        <dbReference type="ARBA" id="ARBA00023136"/>
    </source>
</evidence>
<evidence type="ECO:0000256" key="4">
    <source>
        <dbReference type="ARBA" id="ARBA00022475"/>
    </source>
</evidence>